<evidence type="ECO:0000256" key="10">
    <source>
        <dbReference type="SAM" id="MobiDB-lite"/>
    </source>
</evidence>
<feature type="compositionally biased region" description="Low complexity" evidence="10">
    <location>
        <begin position="407"/>
        <end position="426"/>
    </location>
</feature>
<evidence type="ECO:0000256" key="7">
    <source>
        <dbReference type="ARBA" id="ARBA00022840"/>
    </source>
</evidence>
<evidence type="ECO:0000256" key="9">
    <source>
        <dbReference type="PROSITE-ProRule" id="PRU10141"/>
    </source>
</evidence>
<evidence type="ECO:0000256" key="8">
    <source>
        <dbReference type="PROSITE-ProRule" id="PRU00723"/>
    </source>
</evidence>
<feature type="region of interest" description="Disordered" evidence="10">
    <location>
        <begin position="1"/>
        <end position="66"/>
    </location>
</feature>
<dbReference type="InterPro" id="IPR038357">
    <property type="entry name" value="KEN_sf"/>
</dbReference>
<feature type="region of interest" description="Disordered" evidence="10">
    <location>
        <begin position="534"/>
        <end position="580"/>
    </location>
</feature>
<dbReference type="PANTHER" id="PTHR13954:SF6">
    <property type="entry name" value="NON-SPECIFIC SERINE_THREONINE PROTEIN KINASE"/>
    <property type="match status" value="1"/>
</dbReference>
<dbReference type="SUPFAM" id="SSF56112">
    <property type="entry name" value="Protein kinase-like (PK-like)"/>
    <property type="match status" value="1"/>
</dbReference>
<dbReference type="SMART" id="SM00220">
    <property type="entry name" value="S_TKc"/>
    <property type="match status" value="1"/>
</dbReference>
<evidence type="ECO:0000256" key="6">
    <source>
        <dbReference type="ARBA" id="ARBA00022777"/>
    </source>
</evidence>
<dbReference type="Gene3D" id="1.10.510.10">
    <property type="entry name" value="Transferase(Phosphotransferase) domain 1"/>
    <property type="match status" value="1"/>
</dbReference>
<dbReference type="FunFam" id="3.30.200.20:FF:000077">
    <property type="entry name" value="Putative Serine/threonine-protein kinase/endoribonuclease IRE1"/>
    <property type="match status" value="1"/>
</dbReference>
<keyword evidence="6" id="KW-0418">Kinase</keyword>
<feature type="domain" description="KEN" evidence="13">
    <location>
        <begin position="893"/>
        <end position="1018"/>
    </location>
</feature>
<dbReference type="GO" id="GO:0004521">
    <property type="term" value="F:RNA endonuclease activity"/>
    <property type="evidence" value="ECO:0007669"/>
    <property type="project" value="InterPro"/>
</dbReference>
<feature type="compositionally biased region" description="Gly residues" evidence="10">
    <location>
        <begin position="1039"/>
        <end position="1048"/>
    </location>
</feature>
<dbReference type="GO" id="GO:1990604">
    <property type="term" value="C:IRE1-TRAF2-ASK1 complex"/>
    <property type="evidence" value="ECO:0007669"/>
    <property type="project" value="TreeGrafter"/>
</dbReference>
<dbReference type="Pfam" id="PF00069">
    <property type="entry name" value="Pkinase"/>
    <property type="match status" value="1"/>
</dbReference>
<protein>
    <recommendedName>
        <fullName evidence="1">non-specific serine/threonine protein kinase</fullName>
        <ecNumber evidence="1">2.7.11.1</ecNumber>
    </recommendedName>
</protein>
<feature type="zinc finger region" description="C3H1-type" evidence="8">
    <location>
        <begin position="1136"/>
        <end position="1168"/>
    </location>
</feature>
<gene>
    <name evidence="14" type="ORF">TrCOL_g8275</name>
</gene>
<dbReference type="PROSITE" id="PS51392">
    <property type="entry name" value="KEN"/>
    <property type="match status" value="1"/>
</dbReference>
<name>A0A9W7G5X4_9STRA</name>
<dbReference type="InterPro" id="IPR017441">
    <property type="entry name" value="Protein_kinase_ATP_BS"/>
</dbReference>
<dbReference type="Pfam" id="PF06479">
    <property type="entry name" value="Ribonuc_2-5A"/>
    <property type="match status" value="1"/>
</dbReference>
<dbReference type="Gene3D" id="3.30.200.20">
    <property type="entry name" value="Phosphorylase Kinase, domain 1"/>
    <property type="match status" value="1"/>
</dbReference>
<feature type="compositionally biased region" description="Basic residues" evidence="10">
    <location>
        <begin position="1239"/>
        <end position="1252"/>
    </location>
</feature>
<reference evidence="15" key="1">
    <citation type="journal article" date="2023" name="Commun. Biol.">
        <title>Genome analysis of Parmales, the sister group of diatoms, reveals the evolutionary specialization of diatoms from phago-mixotrophs to photoautotrophs.</title>
        <authorList>
            <person name="Ban H."/>
            <person name="Sato S."/>
            <person name="Yoshikawa S."/>
            <person name="Yamada K."/>
            <person name="Nakamura Y."/>
            <person name="Ichinomiya M."/>
            <person name="Sato N."/>
            <person name="Blanc-Mathieu R."/>
            <person name="Endo H."/>
            <person name="Kuwata A."/>
            <person name="Ogata H."/>
        </authorList>
    </citation>
    <scope>NUCLEOTIDE SEQUENCE [LARGE SCALE GENOMIC DNA]</scope>
</reference>
<feature type="compositionally biased region" description="Polar residues" evidence="10">
    <location>
        <begin position="1183"/>
        <end position="1194"/>
    </location>
</feature>
<dbReference type="GO" id="GO:0006397">
    <property type="term" value="P:mRNA processing"/>
    <property type="evidence" value="ECO:0007669"/>
    <property type="project" value="InterPro"/>
</dbReference>
<dbReference type="Proteomes" id="UP001165065">
    <property type="component" value="Unassembled WGS sequence"/>
</dbReference>
<feature type="region of interest" description="Disordered" evidence="10">
    <location>
        <begin position="1180"/>
        <end position="1252"/>
    </location>
</feature>
<feature type="compositionally biased region" description="Basic and acidic residues" evidence="10">
    <location>
        <begin position="1209"/>
        <end position="1222"/>
    </location>
</feature>
<evidence type="ECO:0000256" key="2">
    <source>
        <dbReference type="ARBA" id="ARBA00022527"/>
    </source>
</evidence>
<comment type="caution">
    <text evidence="14">The sequence shown here is derived from an EMBL/GenBank/DDBJ whole genome shotgun (WGS) entry which is preliminary data.</text>
</comment>
<dbReference type="GO" id="GO:0036498">
    <property type="term" value="P:IRE1-mediated unfolded protein response"/>
    <property type="evidence" value="ECO:0007669"/>
    <property type="project" value="TreeGrafter"/>
</dbReference>
<evidence type="ECO:0000259" key="12">
    <source>
        <dbReference type="PROSITE" id="PS50103"/>
    </source>
</evidence>
<dbReference type="EC" id="2.7.11.1" evidence="1"/>
<feature type="compositionally biased region" description="Low complexity" evidence="10">
    <location>
        <begin position="571"/>
        <end position="580"/>
    </location>
</feature>
<evidence type="ECO:0000256" key="3">
    <source>
        <dbReference type="ARBA" id="ARBA00022679"/>
    </source>
</evidence>
<feature type="domain" description="Protein kinase" evidence="11">
    <location>
        <begin position="587"/>
        <end position="890"/>
    </location>
</feature>
<feature type="compositionally biased region" description="Low complexity" evidence="10">
    <location>
        <begin position="541"/>
        <end position="563"/>
    </location>
</feature>
<accession>A0A9W7G5X4</accession>
<keyword evidence="4" id="KW-0732">Signal</keyword>
<keyword evidence="5 9" id="KW-0547">Nucleotide-binding</keyword>
<dbReference type="PANTHER" id="PTHR13954">
    <property type="entry name" value="IRE1-RELATED"/>
    <property type="match status" value="1"/>
</dbReference>
<feature type="compositionally biased region" description="Gly residues" evidence="10">
    <location>
        <begin position="1229"/>
        <end position="1238"/>
    </location>
</feature>
<feature type="compositionally biased region" description="Acidic residues" evidence="10">
    <location>
        <begin position="10"/>
        <end position="19"/>
    </location>
</feature>
<dbReference type="GO" id="GO:0005524">
    <property type="term" value="F:ATP binding"/>
    <property type="evidence" value="ECO:0007669"/>
    <property type="project" value="UniProtKB-UniRule"/>
</dbReference>
<dbReference type="InterPro" id="IPR011009">
    <property type="entry name" value="Kinase-like_dom_sf"/>
</dbReference>
<keyword evidence="15" id="KW-1185">Reference proteome</keyword>
<dbReference type="GO" id="GO:0004674">
    <property type="term" value="F:protein serine/threonine kinase activity"/>
    <property type="evidence" value="ECO:0007669"/>
    <property type="project" value="UniProtKB-KW"/>
</dbReference>
<feature type="region of interest" description="Disordered" evidence="10">
    <location>
        <begin position="405"/>
        <end position="439"/>
    </location>
</feature>
<dbReference type="InterPro" id="IPR000571">
    <property type="entry name" value="Znf_CCCH"/>
</dbReference>
<feature type="compositionally biased region" description="Acidic residues" evidence="10">
    <location>
        <begin position="1049"/>
        <end position="1058"/>
    </location>
</feature>
<dbReference type="InterPro" id="IPR000719">
    <property type="entry name" value="Prot_kinase_dom"/>
</dbReference>
<keyword evidence="8" id="KW-0863">Zinc-finger</keyword>
<keyword evidence="8" id="KW-0479">Metal-binding</keyword>
<feature type="compositionally biased region" description="Basic and acidic residues" evidence="10">
    <location>
        <begin position="1059"/>
        <end position="1077"/>
    </location>
</feature>
<dbReference type="Gene3D" id="1.20.1440.180">
    <property type="entry name" value="KEN domain"/>
    <property type="match status" value="1"/>
</dbReference>
<dbReference type="Gene3D" id="4.10.1000.10">
    <property type="entry name" value="Zinc finger, CCCH-type"/>
    <property type="match status" value="1"/>
</dbReference>
<feature type="compositionally biased region" description="Low complexity" evidence="10">
    <location>
        <begin position="52"/>
        <end position="65"/>
    </location>
</feature>
<feature type="region of interest" description="Disordered" evidence="10">
    <location>
        <begin position="1029"/>
        <end position="1079"/>
    </location>
</feature>
<organism evidence="14 15">
    <name type="scientific">Triparma columacea</name>
    <dbReference type="NCBI Taxonomy" id="722753"/>
    <lineage>
        <taxon>Eukaryota</taxon>
        <taxon>Sar</taxon>
        <taxon>Stramenopiles</taxon>
        <taxon>Ochrophyta</taxon>
        <taxon>Bolidophyceae</taxon>
        <taxon>Parmales</taxon>
        <taxon>Triparmaceae</taxon>
        <taxon>Triparma</taxon>
    </lineage>
</organism>
<dbReference type="GO" id="GO:0051082">
    <property type="term" value="F:unfolded protein binding"/>
    <property type="evidence" value="ECO:0007669"/>
    <property type="project" value="TreeGrafter"/>
</dbReference>
<evidence type="ECO:0000313" key="15">
    <source>
        <dbReference type="Proteomes" id="UP001165065"/>
    </source>
</evidence>
<evidence type="ECO:0000259" key="11">
    <source>
        <dbReference type="PROSITE" id="PS50011"/>
    </source>
</evidence>
<dbReference type="PROSITE" id="PS50011">
    <property type="entry name" value="PROTEIN_KINASE_DOM"/>
    <property type="match status" value="1"/>
</dbReference>
<feature type="domain" description="C3H1-type" evidence="12">
    <location>
        <begin position="1136"/>
        <end position="1168"/>
    </location>
</feature>
<keyword evidence="2" id="KW-0723">Serine/threonine-protein kinase</keyword>
<feature type="binding site" evidence="9">
    <location>
        <position position="615"/>
    </location>
    <ligand>
        <name>ATP</name>
        <dbReference type="ChEBI" id="CHEBI:30616"/>
    </ligand>
</feature>
<dbReference type="PROSITE" id="PS50103">
    <property type="entry name" value="ZF_C3H1"/>
    <property type="match status" value="1"/>
</dbReference>
<sequence>MWSTPLSLPTDDDINDNDTNDTTNDGTNDGTNDDINNDTNDNNNQSSDSPRPLLSSTTFHTSSPPHLIPSTSGVLYTLSTVSPPHSHHPSHSYLKTFLTSSEIVQQTPYVENGRVYEGFKHSQAVGVDYRTGRRVKGMTSTTGIVHYPPPPGSPSDYPTDDRHIVWVGRNDFTINVYEAATGVLTERVTTAQVTSNVDNLSPNQPSPSDVATEARTLYTTRGGTLAMVVTPKPQGSGGGGEGDIGWISSSLPAPVVSAIDLEGGRNLRVVGVGDEDDEEEGGEGERAVVMGLREGGVFAMTVGEGESKERTFDDDIRKMMKVAGTHAGIGKIDGIKGRMKGLHNPQPVGITRKPQRGINVKPTATQLTGKAMQGNCEGVRCLVGRVVEIRGKERNEDQLKKMLDFGSASPKLPPSSSSSSSSSSAPLHPPTSYMPQTYSPITRKNSNLFTYNHNHRNPNPVPRLYYDQDSMGNYYVANPANLGRQGRGGQGYYYSGFGDDLSRGWMMFGSWLPPLIALLAVAWFEYTRRRTTQKQNSISQSVTLSTKPLSSSSSSTSTTSPSRPMSPPSPTHSSSNPTVPSTVGLITLTSQILGYGGHGTVVYSGHLNGRSVAVKRMLRTYDSSASNEIDLLVRTDNHPNLIRYFIKEQKGEFVYLALEKCERNLMSAIEKSRSSDGGSSSGVRQALSQIASGVRHLHGLRIVHRDLKPQNILLKPIDVERGGMGDEEGGDEGDEGMFEYERYTCKISDMGLGKQLSSSESMGSMGNSSLGTHGNTTGGAEGSVGWQAPEVMRRRGRGGTKEKDEVKGKSNKFSSDIFSLGCVFHSVICPTSHPFGNWYEREANIINGNPVKLGELKARDETAWDLVKGMIHHDQLARPCAAAVCAHPYFWPPTIRMSFLVELSNRLEEDGPVSPLALLMESNANQAIGTDFTARLDSGLLVDAARYRTYDQASVVDCLRFIRNKNNHEGSIPSDVRGRIGDLPAYFNKMYPYIVVHCWRAAAEGIEGGDSFGERWGLEHGLDRAVHGVNRSSSTGSIKQGGHGGGGGGEEDWEDAGDNESHDGAKEVRSTIHKKDSAGSISEPMSCVIIWSGSDAAKNYGGGKGWLRSEAEWEGRVEETLTKEAGWTGADKMDSKFRTRLCTNWMRSGGTRCAMRQKGKCVFAHSPCELRVKEGKRQRWGTLVNNEGESSNPRASGGEDTFSAAMDVELQRLEEGKWEGKGRGRGRGRGGGGGSGGRGRGRGRGERRKPVN</sequence>
<evidence type="ECO:0000259" key="13">
    <source>
        <dbReference type="PROSITE" id="PS51392"/>
    </source>
</evidence>
<keyword evidence="8" id="KW-0862">Zinc</keyword>
<keyword evidence="3" id="KW-0808">Transferase</keyword>
<dbReference type="GO" id="GO:0008270">
    <property type="term" value="F:zinc ion binding"/>
    <property type="evidence" value="ECO:0007669"/>
    <property type="project" value="UniProtKB-KW"/>
</dbReference>
<evidence type="ECO:0000313" key="14">
    <source>
        <dbReference type="EMBL" id="GMI34769.1"/>
    </source>
</evidence>
<dbReference type="PROSITE" id="PS00107">
    <property type="entry name" value="PROTEIN_KINASE_ATP"/>
    <property type="match status" value="1"/>
</dbReference>
<dbReference type="AlphaFoldDB" id="A0A9W7G5X4"/>
<evidence type="ECO:0000256" key="4">
    <source>
        <dbReference type="ARBA" id="ARBA00022729"/>
    </source>
</evidence>
<evidence type="ECO:0000256" key="1">
    <source>
        <dbReference type="ARBA" id="ARBA00012513"/>
    </source>
</evidence>
<dbReference type="EMBL" id="BRYA01000046">
    <property type="protein sequence ID" value="GMI34769.1"/>
    <property type="molecule type" value="Genomic_DNA"/>
</dbReference>
<dbReference type="InterPro" id="IPR045133">
    <property type="entry name" value="IRE1/2-like"/>
</dbReference>
<dbReference type="InterPro" id="IPR010513">
    <property type="entry name" value="KEN_dom"/>
</dbReference>
<feature type="compositionally biased region" description="Low complexity" evidence="10">
    <location>
        <begin position="20"/>
        <end position="30"/>
    </location>
</feature>
<dbReference type="PROSITE" id="PS00108">
    <property type="entry name" value="PROTEIN_KINASE_ST"/>
    <property type="match status" value="1"/>
</dbReference>
<evidence type="ECO:0000256" key="5">
    <source>
        <dbReference type="ARBA" id="ARBA00022741"/>
    </source>
</evidence>
<proteinExistence type="predicted"/>
<dbReference type="OrthoDB" id="63989at2759"/>
<keyword evidence="7 9" id="KW-0067">ATP-binding</keyword>
<dbReference type="InterPro" id="IPR008271">
    <property type="entry name" value="Ser/Thr_kinase_AS"/>
</dbReference>